<dbReference type="PANTHER" id="PTHR12935:SF0">
    <property type="entry name" value="GAMMA-GLUTAMYLCYCLOTRANSFERASE"/>
    <property type="match status" value="1"/>
</dbReference>
<evidence type="ECO:0000313" key="7">
    <source>
        <dbReference type="EMBL" id="VTT57798.1"/>
    </source>
</evidence>
<comment type="caution">
    <text evidence="7">The sequence shown here is derived from an EMBL/GenBank/DDBJ whole genome shotgun (WGS) entry which is preliminary data.</text>
</comment>
<sequence>MPDLPAQLYFAYGSNLWLQQMASRCPESYYVGRAILMDHRWQINSRGFANVIPCSGYNVHGLVYQVSVDDEARLDRNEGVHSGAYTKSYHSVVLHEAVEDLQLPTRYLVQDGGLDKAVNAVRSGSRSHEPEQQRRITSNVLVYLSSRYCQWGTARDEYVDRMNCGIRDAVTLGIPSDFFENTVRPSIPLRRVKVAIAGLVQIPKSLIEEGGGAHLHNAEHGAVHFSAKAQPWDEASDLSSEAPPASKLNGARAPGNDVVEIPQNVPIVLHDVLQGRGALCTLDELRYGVVVAVAAHQLRRVQSILLAYLQPRIMYAFNQSGPTYEQSATVDAPGSRMIRAASTLYFAYGSNLHLAQMAHRCPGSVFKGKATLESYRWQINERGVANVVESGSNHSVEGLLYMIGPKDERTLDRSEGVSKGFYQKYLMRVSFEPHQQYANFKTGRLSHLLEQRRDSMSGDGTRFPTNANRKVRFTQPQFHPVTYMDGEEGSGRHARNELVKALVYVSEDYITDGSIREEYIARMQNAVNDAVSLGVSKSFVNKYIVPFLDPEQIWHLCARKPTETHDGQPSKLLELESEPEAQAIVNGEPNKEQLGNIPSAENNVADISEPAGDEKSTDVDMNEESNQEALSMEPTVKEDNLSRHIDLSKLGAENHDEDGGSSGMFPNNLYEAVDKVNHSAIDGSGKNIYVVIVKHKGREANSGFSVAAASKGIQVANKLAMKEFKALCALNSKPVVEEEEPDVVVVKEVSPGDLTWKLEEDVYLHLSSTRPGEEPWLMVWVESKQLIGCQ</sequence>
<dbReference type="AlphaFoldDB" id="A0A9Q9U6V8"/>
<feature type="domain" description="Gamma-glutamylcyclotransferase AIG2-like" evidence="6">
    <location>
        <begin position="9"/>
        <end position="94"/>
    </location>
</feature>
<dbReference type="SUPFAM" id="SSF110857">
    <property type="entry name" value="Gamma-glutamyl cyclotransferase-like"/>
    <property type="match status" value="2"/>
</dbReference>
<dbReference type="InterPro" id="IPR017939">
    <property type="entry name" value="G-Glutamylcylcotransferase"/>
</dbReference>
<evidence type="ECO:0000256" key="1">
    <source>
        <dbReference type="ARBA" id="ARBA00012346"/>
    </source>
</evidence>
<evidence type="ECO:0000256" key="2">
    <source>
        <dbReference type="ARBA" id="ARBA00023239"/>
    </source>
</evidence>
<feature type="region of interest" description="Disordered" evidence="5">
    <location>
        <begin position="602"/>
        <end position="638"/>
    </location>
</feature>
<dbReference type="EC" id="4.3.2.9" evidence="1"/>
<evidence type="ECO:0000313" key="8">
    <source>
        <dbReference type="Proteomes" id="UP000760494"/>
    </source>
</evidence>
<dbReference type="InterPro" id="IPR009288">
    <property type="entry name" value="AIG2-like_dom"/>
</dbReference>
<feature type="domain" description="Gamma-glutamylcyclotransferase AIG2-like" evidence="6">
    <location>
        <begin position="345"/>
        <end position="432"/>
    </location>
</feature>
<dbReference type="GO" id="GO:0003839">
    <property type="term" value="F:gamma-glutamylcyclotransferase activity"/>
    <property type="evidence" value="ECO:0007669"/>
    <property type="project" value="UniProtKB-EC"/>
</dbReference>
<name>A0A9Q9U6V8_FUSFU</name>
<feature type="binding site" evidence="4">
    <location>
        <begin position="345"/>
        <end position="350"/>
    </location>
    <ligand>
        <name>substrate</name>
    </ligand>
</feature>
<dbReference type="PANTHER" id="PTHR12935">
    <property type="entry name" value="GAMMA-GLUTAMYLCYCLOTRANSFERASE"/>
    <property type="match status" value="1"/>
</dbReference>
<dbReference type="CDD" id="cd06661">
    <property type="entry name" value="GGCT_like"/>
    <property type="match status" value="2"/>
</dbReference>
<evidence type="ECO:0000256" key="5">
    <source>
        <dbReference type="SAM" id="MobiDB-lite"/>
    </source>
</evidence>
<organism evidence="7 8">
    <name type="scientific">Fusarium fujikuroi</name>
    <name type="common">Bakanae and foot rot disease fungus</name>
    <name type="synonym">Gibberella fujikuroi</name>
    <dbReference type="NCBI Taxonomy" id="5127"/>
    <lineage>
        <taxon>Eukaryota</taxon>
        <taxon>Fungi</taxon>
        <taxon>Dikarya</taxon>
        <taxon>Ascomycota</taxon>
        <taxon>Pezizomycotina</taxon>
        <taxon>Sordariomycetes</taxon>
        <taxon>Hypocreomycetidae</taxon>
        <taxon>Hypocreales</taxon>
        <taxon>Nectriaceae</taxon>
        <taxon>Fusarium</taxon>
        <taxon>Fusarium fujikuroi species complex</taxon>
    </lineage>
</organism>
<dbReference type="EMBL" id="CABFJX010000013">
    <property type="protein sequence ID" value="VTT57798.1"/>
    <property type="molecule type" value="Genomic_DNA"/>
</dbReference>
<dbReference type="InterPro" id="IPR013024">
    <property type="entry name" value="GGCT-like"/>
</dbReference>
<proteinExistence type="predicted"/>
<evidence type="ECO:0000256" key="4">
    <source>
        <dbReference type="PIRSR" id="PIRSR617939-2"/>
    </source>
</evidence>
<dbReference type="Proteomes" id="UP000760494">
    <property type="component" value="Unassembled WGS sequence"/>
</dbReference>
<dbReference type="InterPro" id="IPR036568">
    <property type="entry name" value="GGCT-like_sf"/>
</dbReference>
<dbReference type="Pfam" id="PF06094">
    <property type="entry name" value="GGACT"/>
    <property type="match status" value="2"/>
</dbReference>
<feature type="active site" description="Proton acceptor" evidence="3">
    <location>
        <position position="415"/>
    </location>
</feature>
<keyword evidence="2" id="KW-0456">Lyase</keyword>
<dbReference type="Gene3D" id="3.10.490.10">
    <property type="entry name" value="Gamma-glutamyl cyclotransferase-like"/>
    <property type="match status" value="2"/>
</dbReference>
<reference evidence="7" key="1">
    <citation type="submission" date="2019-05" db="EMBL/GenBank/DDBJ databases">
        <authorList>
            <person name="Piombo E."/>
        </authorList>
    </citation>
    <scope>NUCLEOTIDE SEQUENCE</scope>
    <source>
        <strain evidence="7">C2S</strain>
    </source>
</reference>
<accession>A0A9Q9U6V8</accession>
<feature type="region of interest" description="Disordered" evidence="5">
    <location>
        <begin position="234"/>
        <end position="253"/>
    </location>
</feature>
<evidence type="ECO:0000259" key="6">
    <source>
        <dbReference type="Pfam" id="PF06094"/>
    </source>
</evidence>
<gene>
    <name evidence="7" type="ORF">C2S_3468</name>
</gene>
<evidence type="ECO:0000256" key="3">
    <source>
        <dbReference type="PIRSR" id="PIRSR617939-1"/>
    </source>
</evidence>
<protein>
    <recommendedName>
        <fullName evidence="1">gamma-glutamylcyclotransferase</fullName>
        <ecNumber evidence="1">4.3.2.9</ecNumber>
    </recommendedName>
</protein>